<proteinExistence type="predicted"/>
<keyword evidence="2" id="KW-0812">Transmembrane</keyword>
<sequence length="121" mass="14344">MEIMISMFFNLFKSKFLDFLKSKYFLLFIIISCITIYILFLNISLNNKNKEIDKLNNNIINLKATNFLLYKDINFKQKQLMILDTFTNSDNAIQNIKNKKLSDDSINALNIIINDYRKTLK</sequence>
<organism evidence="3">
    <name type="scientific">Brachyspira intermedia</name>
    <dbReference type="NCBI Taxonomy" id="84377"/>
    <lineage>
        <taxon>Bacteria</taxon>
        <taxon>Pseudomonadati</taxon>
        <taxon>Spirochaetota</taxon>
        <taxon>Spirochaetia</taxon>
        <taxon>Brachyspirales</taxon>
        <taxon>Brachyspiraceae</taxon>
        <taxon>Brachyspira</taxon>
    </lineage>
</organism>
<reference evidence="3" key="1">
    <citation type="journal article" date="2009" name="Vet. Microbiol.">
        <title>Identification of genes associated with prophage-like gene transfer agents in the pathogenic intestinal spirochaetes Brachyspira hyodysenteriae, Brachyspira pilosicoli and Brachyspira intermedia.</title>
        <authorList>
            <person name="Motro Y."/>
            <person name="La T."/>
            <person name="Bellgard M.I."/>
            <person name="Dunn D.S."/>
            <person name="Phillips N.D."/>
            <person name="Hampson D.J."/>
        </authorList>
    </citation>
    <scope>NUCLEOTIDE SEQUENCE</scope>
    <source>
        <strain evidence="3">HB60</strain>
    </source>
</reference>
<evidence type="ECO:0000313" key="3">
    <source>
        <dbReference type="EMBL" id="ACH69347.1"/>
    </source>
</evidence>
<feature type="transmembrane region" description="Helical" evidence="2">
    <location>
        <begin position="24"/>
        <end position="45"/>
    </location>
</feature>
<evidence type="ECO:0000256" key="1">
    <source>
        <dbReference type="SAM" id="Coils"/>
    </source>
</evidence>
<name>B9USE5_9SPIR</name>
<keyword evidence="2" id="KW-0472">Membrane</keyword>
<dbReference type="EMBL" id="FJ006933">
    <property type="protein sequence ID" value="ACH69347.1"/>
    <property type="molecule type" value="Genomic_DNA"/>
</dbReference>
<dbReference type="AlphaFoldDB" id="B9USE5"/>
<accession>B9USE5</accession>
<protein>
    <submittedName>
        <fullName evidence="3">Putative VSH-1 protein</fullName>
    </submittedName>
</protein>
<keyword evidence="2" id="KW-1133">Transmembrane helix</keyword>
<feature type="coiled-coil region" evidence="1">
    <location>
        <begin position="38"/>
        <end position="65"/>
    </location>
</feature>
<evidence type="ECO:0000256" key="2">
    <source>
        <dbReference type="SAM" id="Phobius"/>
    </source>
</evidence>
<keyword evidence="1" id="KW-0175">Coiled coil</keyword>